<dbReference type="EC" id="6.3.2.4" evidence="4"/>
<dbReference type="InterPro" id="IPR013815">
    <property type="entry name" value="ATP_grasp_subdomain_1"/>
</dbReference>
<dbReference type="Proteomes" id="UP001597181">
    <property type="component" value="Unassembled WGS sequence"/>
</dbReference>
<name>A0ABW3TK83_9MICO</name>
<dbReference type="HAMAP" id="MF_00047">
    <property type="entry name" value="Dala_Dala_lig"/>
    <property type="match status" value="1"/>
</dbReference>
<dbReference type="SUPFAM" id="SSF56059">
    <property type="entry name" value="Glutathione synthetase ATP-binding domain-like"/>
    <property type="match status" value="1"/>
</dbReference>
<dbReference type="InterPro" id="IPR005905">
    <property type="entry name" value="D_ala_D_ala"/>
</dbReference>
<feature type="domain" description="ATP-grasp" evidence="6">
    <location>
        <begin position="133"/>
        <end position="326"/>
    </location>
</feature>
<dbReference type="EMBL" id="JBHTLY010000001">
    <property type="protein sequence ID" value="MFD1200589.1"/>
    <property type="molecule type" value="Genomic_DNA"/>
</dbReference>
<dbReference type="GO" id="GO:0016874">
    <property type="term" value="F:ligase activity"/>
    <property type="evidence" value="ECO:0007669"/>
    <property type="project" value="UniProtKB-KW"/>
</dbReference>
<reference evidence="8" key="1">
    <citation type="journal article" date="2019" name="Int. J. Syst. Evol. Microbiol.">
        <title>The Global Catalogue of Microorganisms (GCM) 10K type strain sequencing project: providing services to taxonomists for standard genome sequencing and annotation.</title>
        <authorList>
            <consortium name="The Broad Institute Genomics Platform"/>
            <consortium name="The Broad Institute Genome Sequencing Center for Infectious Disease"/>
            <person name="Wu L."/>
            <person name="Ma J."/>
        </authorList>
    </citation>
    <scope>NUCLEOTIDE SEQUENCE [LARGE SCALE GENOMIC DNA]</scope>
    <source>
        <strain evidence="8">CCUG 50213</strain>
    </source>
</reference>
<keyword evidence="5" id="KW-0547">Nucleotide-binding</keyword>
<comment type="pathway">
    <text evidence="4">Cell wall biogenesis; peptidoglycan biosynthesis.</text>
</comment>
<evidence type="ECO:0000259" key="6">
    <source>
        <dbReference type="PROSITE" id="PS50975"/>
    </source>
</evidence>
<comment type="function">
    <text evidence="4">Cell wall formation.</text>
</comment>
<sequence>MRIAVLFGGDSEERDVSIASAAEIIPALRSRGHSVRAVDTLTGALALDAEKRVLGGMVGVEPPAGAALAAMRQRGSALRLPREIGESDLVFLALHGGSGDDGRLQALLELAGIPYTGSGPLGSGLAMDKHVSKTLLRANGIATPDWLLAPTGGSEAQAELELPVVVKPTRQGSTVGLPLVRVASELTPAIARAARYGPVMIERFVAGRELTVGVLGGDALAIGEVHLDAQSVFSYSDKYQAGAMRASFPALLDDAARREVEQMAVQAHRIHQLEGNSLSDLRLDVAGQPWLIEVNRLPGTTATSLLPQSAAAAGVDFASLCERIARLGVAR</sequence>
<dbReference type="SUPFAM" id="SSF52440">
    <property type="entry name" value="PreATP-grasp domain"/>
    <property type="match status" value="1"/>
</dbReference>
<evidence type="ECO:0000256" key="3">
    <source>
        <dbReference type="ARBA" id="ARBA00023316"/>
    </source>
</evidence>
<dbReference type="PROSITE" id="PS50975">
    <property type="entry name" value="ATP_GRASP"/>
    <property type="match status" value="1"/>
</dbReference>
<gene>
    <name evidence="4" type="primary">ddl</name>
    <name evidence="7" type="ORF">ACFQ3U_01600</name>
</gene>
<evidence type="ECO:0000313" key="7">
    <source>
        <dbReference type="EMBL" id="MFD1200589.1"/>
    </source>
</evidence>
<keyword evidence="3 4" id="KW-0961">Cell wall biogenesis/degradation</keyword>
<protein>
    <recommendedName>
        <fullName evidence="4">D-alanine--D-alanine ligase</fullName>
        <ecNumber evidence="4">6.3.2.4</ecNumber>
    </recommendedName>
    <alternativeName>
        <fullName evidence="4">D-Ala-D-Ala ligase</fullName>
    </alternativeName>
    <alternativeName>
        <fullName evidence="4">D-alanylalanine synthetase</fullName>
    </alternativeName>
</protein>
<dbReference type="InterPro" id="IPR011095">
    <property type="entry name" value="Dala_Dala_lig_C"/>
</dbReference>
<dbReference type="PANTHER" id="PTHR23132:SF23">
    <property type="entry name" value="D-ALANINE--D-ALANINE LIGASE B"/>
    <property type="match status" value="1"/>
</dbReference>
<dbReference type="Pfam" id="PF07478">
    <property type="entry name" value="Dala_Dala_lig_C"/>
    <property type="match status" value="1"/>
</dbReference>
<comment type="subcellular location">
    <subcellularLocation>
        <location evidence="4">Cytoplasm</location>
    </subcellularLocation>
</comment>
<evidence type="ECO:0000256" key="4">
    <source>
        <dbReference type="HAMAP-Rule" id="MF_00047"/>
    </source>
</evidence>
<dbReference type="Gene3D" id="3.40.50.20">
    <property type="match status" value="1"/>
</dbReference>
<evidence type="ECO:0000256" key="1">
    <source>
        <dbReference type="ARBA" id="ARBA00010871"/>
    </source>
</evidence>
<dbReference type="InterPro" id="IPR011127">
    <property type="entry name" value="Dala_Dala_lig_N"/>
</dbReference>
<evidence type="ECO:0000313" key="8">
    <source>
        <dbReference type="Proteomes" id="UP001597181"/>
    </source>
</evidence>
<comment type="catalytic activity">
    <reaction evidence="4">
        <text>2 D-alanine + ATP = D-alanyl-D-alanine + ADP + phosphate + H(+)</text>
        <dbReference type="Rhea" id="RHEA:11224"/>
        <dbReference type="ChEBI" id="CHEBI:15378"/>
        <dbReference type="ChEBI" id="CHEBI:30616"/>
        <dbReference type="ChEBI" id="CHEBI:43474"/>
        <dbReference type="ChEBI" id="CHEBI:57416"/>
        <dbReference type="ChEBI" id="CHEBI:57822"/>
        <dbReference type="ChEBI" id="CHEBI:456216"/>
        <dbReference type="EC" id="6.3.2.4"/>
    </reaction>
</comment>
<keyword evidence="8" id="KW-1185">Reference proteome</keyword>
<accession>A0ABW3TK83</accession>
<keyword evidence="2 4" id="KW-0436">Ligase</keyword>
<dbReference type="RefSeq" id="WP_343958925.1">
    <property type="nucleotide sequence ID" value="NZ_BAAAKZ010000003.1"/>
</dbReference>
<keyword evidence="4" id="KW-0963">Cytoplasm</keyword>
<dbReference type="InterPro" id="IPR016185">
    <property type="entry name" value="PreATP-grasp_dom_sf"/>
</dbReference>
<dbReference type="PANTHER" id="PTHR23132">
    <property type="entry name" value="D-ALANINE--D-ALANINE LIGASE"/>
    <property type="match status" value="1"/>
</dbReference>
<dbReference type="InterPro" id="IPR011761">
    <property type="entry name" value="ATP-grasp"/>
</dbReference>
<keyword evidence="5" id="KW-0067">ATP-binding</keyword>
<dbReference type="PIRSF" id="PIRSF039102">
    <property type="entry name" value="Ddl/VanB"/>
    <property type="match status" value="1"/>
</dbReference>
<organism evidence="7 8">
    <name type="scientific">Leucobacter albus</name>
    <dbReference type="NCBI Taxonomy" id="272210"/>
    <lineage>
        <taxon>Bacteria</taxon>
        <taxon>Bacillati</taxon>
        <taxon>Actinomycetota</taxon>
        <taxon>Actinomycetes</taxon>
        <taxon>Micrococcales</taxon>
        <taxon>Microbacteriaceae</taxon>
        <taxon>Leucobacter</taxon>
    </lineage>
</organism>
<dbReference type="Pfam" id="PF01820">
    <property type="entry name" value="Dala_Dala_lig_N"/>
    <property type="match status" value="1"/>
</dbReference>
<comment type="caution">
    <text evidence="7">The sequence shown here is derived from an EMBL/GenBank/DDBJ whole genome shotgun (WGS) entry which is preliminary data.</text>
</comment>
<keyword evidence="4" id="KW-0573">Peptidoglycan synthesis</keyword>
<comment type="similarity">
    <text evidence="1 4">Belongs to the D-alanine--D-alanine ligase family.</text>
</comment>
<evidence type="ECO:0000256" key="2">
    <source>
        <dbReference type="ARBA" id="ARBA00022598"/>
    </source>
</evidence>
<dbReference type="Gene3D" id="3.30.1490.20">
    <property type="entry name" value="ATP-grasp fold, A domain"/>
    <property type="match status" value="1"/>
</dbReference>
<keyword evidence="4" id="KW-0133">Cell shape</keyword>
<evidence type="ECO:0000256" key="5">
    <source>
        <dbReference type="PROSITE-ProRule" id="PRU00409"/>
    </source>
</evidence>
<dbReference type="Gene3D" id="3.30.470.20">
    <property type="entry name" value="ATP-grasp fold, B domain"/>
    <property type="match status" value="1"/>
</dbReference>
<proteinExistence type="inferred from homology"/>